<dbReference type="GO" id="GO:0051301">
    <property type="term" value="P:cell division"/>
    <property type="evidence" value="ECO:0007669"/>
    <property type="project" value="UniProtKB-KW"/>
</dbReference>
<evidence type="ECO:0000259" key="9">
    <source>
        <dbReference type="Pfam" id="PF02875"/>
    </source>
</evidence>
<sequence length="409" mass="45844">MKISELQTYKKILILGYGKEGKAVERYLKMNVPTSEILIADKNDGEDYLLRQKDADLVIRSPGVKVELVFKKWTTATNIFFSSFLGTTIGITGTKGKSTTASLVAAMLRTKGGDIRLVGNIGNPMLDELTTSTKNTVAVIELSSYQLSDLYFSPHITLVVNWYPEHSDFHGSFDAYKKAKQNSIYFQTDKDYFIFDSEEKEVVGWVPLTKANPLPYTADFPFEPEKVPLIGNHNKKNIQGALTVARLFDVTDEAAQRAVYSFVPLPHRLQNVGTFKGITFYDDAISTTPESTIAALNSLVNVDTLFLGGQDRGYDFSHLMEVLEEKQIKSLVLFPETGYRIKQELLKMNDYNPDVLVTSNMEEAITFAYENTGSGHICLLSTASPSYSIWKNFEEKGDLFQKFARTLGT</sequence>
<evidence type="ECO:0000256" key="7">
    <source>
        <dbReference type="HAMAP-Rule" id="MF_00639"/>
    </source>
</evidence>
<dbReference type="InterPro" id="IPR036615">
    <property type="entry name" value="Mur_ligase_C_dom_sf"/>
</dbReference>
<organism evidence="11 12">
    <name type="scientific">Candidatus Roizmanbacteria bacterium CG11_big_fil_rev_8_21_14_0_20_37_16</name>
    <dbReference type="NCBI Taxonomy" id="1974857"/>
    <lineage>
        <taxon>Bacteria</taxon>
        <taxon>Candidatus Roizmaniibacteriota</taxon>
    </lineage>
</organism>
<dbReference type="InterPro" id="IPR036565">
    <property type="entry name" value="Mur-like_cat_sf"/>
</dbReference>
<comment type="function">
    <text evidence="7 8">Cell wall formation. Catalyzes the addition of glutamate to the nucleotide precursor UDP-N-acetylmuramoyl-L-alanine (UMA).</text>
</comment>
<feature type="domain" description="Mur ligase central" evidence="10">
    <location>
        <begin position="91"/>
        <end position="202"/>
    </location>
</feature>
<comment type="caution">
    <text evidence="11">The sequence shown here is derived from an EMBL/GenBank/DDBJ whole genome shotgun (WGS) entry which is preliminary data.</text>
</comment>
<dbReference type="GO" id="GO:0008764">
    <property type="term" value="F:UDP-N-acetylmuramoylalanine-D-glutamate ligase activity"/>
    <property type="evidence" value="ECO:0007669"/>
    <property type="project" value="UniProtKB-UniRule"/>
</dbReference>
<dbReference type="NCBIfam" id="TIGR01087">
    <property type="entry name" value="murD"/>
    <property type="match status" value="1"/>
</dbReference>
<dbReference type="Gene3D" id="3.40.1190.10">
    <property type="entry name" value="Mur-like, catalytic domain"/>
    <property type="match status" value="1"/>
</dbReference>
<dbReference type="GO" id="GO:0008360">
    <property type="term" value="P:regulation of cell shape"/>
    <property type="evidence" value="ECO:0007669"/>
    <property type="project" value="UniProtKB-KW"/>
</dbReference>
<keyword evidence="6 7" id="KW-0067">ATP-binding</keyword>
<evidence type="ECO:0000256" key="4">
    <source>
        <dbReference type="ARBA" id="ARBA00022598"/>
    </source>
</evidence>
<feature type="domain" description="Mur ligase C-terminal" evidence="9">
    <location>
        <begin position="267"/>
        <end position="381"/>
    </location>
</feature>
<dbReference type="InterPro" id="IPR005762">
    <property type="entry name" value="MurD"/>
</dbReference>
<dbReference type="InterPro" id="IPR004101">
    <property type="entry name" value="Mur_ligase_C"/>
</dbReference>
<dbReference type="Pfam" id="PF08245">
    <property type="entry name" value="Mur_ligase_M"/>
    <property type="match status" value="1"/>
</dbReference>
<keyword evidence="3 7" id="KW-0963">Cytoplasm</keyword>
<accession>A0A2H0KM97</accession>
<evidence type="ECO:0000256" key="3">
    <source>
        <dbReference type="ARBA" id="ARBA00022490"/>
    </source>
</evidence>
<comment type="subcellular location">
    <subcellularLocation>
        <location evidence="1 7 8">Cytoplasm</location>
    </subcellularLocation>
</comment>
<evidence type="ECO:0000256" key="2">
    <source>
        <dbReference type="ARBA" id="ARBA00004752"/>
    </source>
</evidence>
<dbReference type="PANTHER" id="PTHR43692">
    <property type="entry name" value="UDP-N-ACETYLMURAMOYLALANINE--D-GLUTAMATE LIGASE"/>
    <property type="match status" value="1"/>
</dbReference>
<evidence type="ECO:0000313" key="12">
    <source>
        <dbReference type="Proteomes" id="UP000229497"/>
    </source>
</evidence>
<protein>
    <recommendedName>
        <fullName evidence="7 8">UDP-N-acetylmuramoylalanine--D-glutamate ligase</fullName>
        <ecNumber evidence="7 8">6.3.2.9</ecNumber>
    </recommendedName>
    <alternativeName>
        <fullName evidence="7">D-glutamic acid-adding enzyme</fullName>
    </alternativeName>
    <alternativeName>
        <fullName evidence="7">UDP-N-acetylmuramoyl-L-alanyl-D-glutamate synthetase</fullName>
    </alternativeName>
</protein>
<dbReference type="AlphaFoldDB" id="A0A2H0KM97"/>
<keyword evidence="4 7" id="KW-0436">Ligase</keyword>
<dbReference type="EMBL" id="PCVK01000087">
    <property type="protein sequence ID" value="PIQ71504.1"/>
    <property type="molecule type" value="Genomic_DNA"/>
</dbReference>
<dbReference type="SUPFAM" id="SSF53244">
    <property type="entry name" value="MurD-like peptide ligases, peptide-binding domain"/>
    <property type="match status" value="1"/>
</dbReference>
<name>A0A2H0KM97_9BACT</name>
<comment type="pathway">
    <text evidence="2 7 8">Cell wall biogenesis; peptidoglycan biosynthesis.</text>
</comment>
<evidence type="ECO:0000256" key="6">
    <source>
        <dbReference type="ARBA" id="ARBA00022840"/>
    </source>
</evidence>
<dbReference type="PANTHER" id="PTHR43692:SF1">
    <property type="entry name" value="UDP-N-ACETYLMURAMOYLALANINE--D-GLUTAMATE LIGASE"/>
    <property type="match status" value="1"/>
</dbReference>
<dbReference type="EC" id="6.3.2.9" evidence="7 8"/>
<dbReference type="SUPFAM" id="SSF53623">
    <property type="entry name" value="MurD-like peptide ligases, catalytic domain"/>
    <property type="match status" value="1"/>
</dbReference>
<dbReference type="InterPro" id="IPR013221">
    <property type="entry name" value="Mur_ligase_cen"/>
</dbReference>
<proteinExistence type="inferred from homology"/>
<dbReference type="GO" id="GO:0071555">
    <property type="term" value="P:cell wall organization"/>
    <property type="evidence" value="ECO:0007669"/>
    <property type="project" value="UniProtKB-KW"/>
</dbReference>
<dbReference type="UniPathway" id="UPA00219"/>
<dbReference type="GO" id="GO:0009252">
    <property type="term" value="P:peptidoglycan biosynthetic process"/>
    <property type="evidence" value="ECO:0007669"/>
    <property type="project" value="UniProtKB-UniRule"/>
</dbReference>
<dbReference type="GO" id="GO:0005524">
    <property type="term" value="F:ATP binding"/>
    <property type="evidence" value="ECO:0007669"/>
    <property type="project" value="UniProtKB-UniRule"/>
</dbReference>
<evidence type="ECO:0000259" key="10">
    <source>
        <dbReference type="Pfam" id="PF08245"/>
    </source>
</evidence>
<keyword evidence="7 8" id="KW-0131">Cell cycle</keyword>
<evidence type="ECO:0000256" key="1">
    <source>
        <dbReference type="ARBA" id="ARBA00004496"/>
    </source>
</evidence>
<evidence type="ECO:0000256" key="5">
    <source>
        <dbReference type="ARBA" id="ARBA00022741"/>
    </source>
</evidence>
<evidence type="ECO:0000256" key="8">
    <source>
        <dbReference type="RuleBase" id="RU003664"/>
    </source>
</evidence>
<gene>
    <name evidence="7 11" type="primary">murD</name>
    <name evidence="11" type="ORF">COV87_03020</name>
</gene>
<dbReference type="Proteomes" id="UP000229497">
    <property type="component" value="Unassembled WGS sequence"/>
</dbReference>
<dbReference type="HAMAP" id="MF_00639">
    <property type="entry name" value="MurD"/>
    <property type="match status" value="1"/>
</dbReference>
<dbReference type="Pfam" id="PF02875">
    <property type="entry name" value="Mur_ligase_C"/>
    <property type="match status" value="1"/>
</dbReference>
<dbReference type="GO" id="GO:0005737">
    <property type="term" value="C:cytoplasm"/>
    <property type="evidence" value="ECO:0007669"/>
    <property type="project" value="UniProtKB-SubCell"/>
</dbReference>
<keyword evidence="7 8" id="KW-0133">Cell shape</keyword>
<keyword evidence="5 7" id="KW-0547">Nucleotide-binding</keyword>
<evidence type="ECO:0000313" key="11">
    <source>
        <dbReference type="EMBL" id="PIQ71504.1"/>
    </source>
</evidence>
<dbReference type="Gene3D" id="3.90.190.20">
    <property type="entry name" value="Mur ligase, C-terminal domain"/>
    <property type="match status" value="1"/>
</dbReference>
<keyword evidence="7 8" id="KW-0132">Cell division</keyword>
<comment type="similarity">
    <text evidence="7">Belongs to the MurCDEF family.</text>
</comment>
<feature type="binding site" evidence="7">
    <location>
        <begin position="93"/>
        <end position="99"/>
    </location>
    <ligand>
        <name>ATP</name>
        <dbReference type="ChEBI" id="CHEBI:30616"/>
    </ligand>
</feature>
<comment type="catalytic activity">
    <reaction evidence="7 8">
        <text>UDP-N-acetyl-alpha-D-muramoyl-L-alanine + D-glutamate + ATP = UDP-N-acetyl-alpha-D-muramoyl-L-alanyl-D-glutamate + ADP + phosphate + H(+)</text>
        <dbReference type="Rhea" id="RHEA:16429"/>
        <dbReference type="ChEBI" id="CHEBI:15378"/>
        <dbReference type="ChEBI" id="CHEBI:29986"/>
        <dbReference type="ChEBI" id="CHEBI:30616"/>
        <dbReference type="ChEBI" id="CHEBI:43474"/>
        <dbReference type="ChEBI" id="CHEBI:83898"/>
        <dbReference type="ChEBI" id="CHEBI:83900"/>
        <dbReference type="ChEBI" id="CHEBI:456216"/>
        <dbReference type="EC" id="6.3.2.9"/>
    </reaction>
</comment>
<keyword evidence="7 8" id="KW-0573">Peptidoglycan synthesis</keyword>
<reference evidence="11 12" key="1">
    <citation type="submission" date="2017-09" db="EMBL/GenBank/DDBJ databases">
        <title>Depth-based differentiation of microbial function through sediment-hosted aquifers and enrichment of novel symbionts in the deep terrestrial subsurface.</title>
        <authorList>
            <person name="Probst A.J."/>
            <person name="Ladd B."/>
            <person name="Jarett J.K."/>
            <person name="Geller-Mcgrath D.E."/>
            <person name="Sieber C.M."/>
            <person name="Emerson J.B."/>
            <person name="Anantharaman K."/>
            <person name="Thomas B.C."/>
            <person name="Malmstrom R."/>
            <person name="Stieglmeier M."/>
            <person name="Klingl A."/>
            <person name="Woyke T."/>
            <person name="Ryan C.M."/>
            <person name="Banfield J.F."/>
        </authorList>
    </citation>
    <scope>NUCLEOTIDE SEQUENCE [LARGE SCALE GENOMIC DNA]</scope>
    <source>
        <strain evidence="11">CG11_big_fil_rev_8_21_14_0_20_37_16</strain>
    </source>
</reference>
<keyword evidence="7 8" id="KW-0961">Cell wall biogenesis/degradation</keyword>